<dbReference type="GeneTree" id="ENSGT00940000155080"/>
<feature type="compositionally biased region" description="Polar residues" evidence="1">
    <location>
        <begin position="201"/>
        <end position="225"/>
    </location>
</feature>
<evidence type="ECO:0000256" key="1">
    <source>
        <dbReference type="SAM" id="MobiDB-lite"/>
    </source>
</evidence>
<keyword evidence="3" id="KW-1185">Reference proteome</keyword>
<protein>
    <recommendedName>
        <fullName evidence="4">PHD finger protein 3</fullName>
    </recommendedName>
</protein>
<evidence type="ECO:0008006" key="4">
    <source>
        <dbReference type="Google" id="ProtNLM"/>
    </source>
</evidence>
<accession>A0A8D0GJI2</accession>
<evidence type="ECO:0000313" key="2">
    <source>
        <dbReference type="Ensembl" id="ENSSPUP00000007812.1"/>
    </source>
</evidence>
<name>A0A8D0GJI2_SPHPU</name>
<dbReference type="AlphaFoldDB" id="A0A8D0GJI2"/>
<evidence type="ECO:0000313" key="3">
    <source>
        <dbReference type="Proteomes" id="UP000694392"/>
    </source>
</evidence>
<reference evidence="2" key="2">
    <citation type="submission" date="2025-09" db="UniProtKB">
        <authorList>
            <consortium name="Ensembl"/>
        </authorList>
    </citation>
    <scope>IDENTIFICATION</scope>
</reference>
<feature type="compositionally biased region" description="Basic and acidic residues" evidence="1">
    <location>
        <begin position="226"/>
        <end position="239"/>
    </location>
</feature>
<dbReference type="Proteomes" id="UP000694392">
    <property type="component" value="Unplaced"/>
</dbReference>
<dbReference type="Ensembl" id="ENSSPUT00000008320.1">
    <property type="protein sequence ID" value="ENSSPUP00000007812.1"/>
    <property type="gene ID" value="ENSSPUG00000006041.1"/>
</dbReference>
<feature type="region of interest" description="Disordered" evidence="1">
    <location>
        <begin position="117"/>
        <end position="280"/>
    </location>
</feature>
<reference evidence="2" key="1">
    <citation type="submission" date="2025-08" db="UniProtKB">
        <authorList>
            <consortium name="Ensembl"/>
        </authorList>
    </citation>
    <scope>IDENTIFICATION</scope>
</reference>
<proteinExistence type="predicted"/>
<feature type="compositionally biased region" description="Basic and acidic residues" evidence="1">
    <location>
        <begin position="174"/>
        <end position="199"/>
    </location>
</feature>
<organism evidence="2 3">
    <name type="scientific">Sphenodon punctatus</name>
    <name type="common">Tuatara</name>
    <name type="synonym">Hatteria punctata</name>
    <dbReference type="NCBI Taxonomy" id="8508"/>
    <lineage>
        <taxon>Eukaryota</taxon>
        <taxon>Metazoa</taxon>
        <taxon>Chordata</taxon>
        <taxon>Craniata</taxon>
        <taxon>Vertebrata</taxon>
        <taxon>Euteleostomi</taxon>
        <taxon>Lepidosauria</taxon>
        <taxon>Sphenodontia</taxon>
        <taxon>Sphenodontidae</taxon>
        <taxon>Sphenodon</taxon>
    </lineage>
</organism>
<dbReference type="OMA" id="THANNEE"/>
<sequence length="539" mass="58652">MDIVDTFNHLIPTEHLDDALFLGPNLENEVCEDFSTSQNVLEDSLKNMLSDKDPMLGSASAQFFLPVFDSNDPNFQMPCSTVVGLDIMDDEGVKESGNDTIDEDDLILPNRNLRDQLDKTSVKSPRKSPRLMAQEPVRSLRQSTLAKRSNVAPPANAKKTAVKSGFVQKGGLKQQDKDQSKQEEISAPLKLEHSKDIGCSRRSSQIEETTGVSLPSSTNSKCNSTCHEKMVEVKPDSKPETLSQSEVDETSHELSTSCNLSETRSPTESTSIKTETVMKTEHGTVGPELLASANSETNEEQISAIVKDETRVNQASSETLSKKNSDYKMEAKTESDGSEATEIVNAPPAVTACINPSDVHETVAVLLSHVNERTECSSSNAEAVCKNISSKECKTEHLNDPKQLDENVNLSENSLGSMELDKTDFKSVDTASAKSETNTLEIGFHDSASQSAQQAINIKIEGHGMSKLQDDDKPATISSKCLKKLKPKHIKSMVQSKQSMTAGVPQRLATVKQGIHIKARVGISGFCNPSLVSLKRSAN</sequence>
<feature type="compositionally biased region" description="Polar residues" evidence="1">
    <location>
        <begin position="253"/>
        <end position="274"/>
    </location>
</feature>